<keyword evidence="2" id="KW-1003">Cell membrane</keyword>
<dbReference type="Pfam" id="PF01810">
    <property type="entry name" value="LysE"/>
    <property type="match status" value="1"/>
</dbReference>
<feature type="transmembrane region" description="Helical" evidence="6">
    <location>
        <begin position="161"/>
        <end position="183"/>
    </location>
</feature>
<feature type="transmembrane region" description="Helical" evidence="6">
    <location>
        <begin position="6"/>
        <end position="32"/>
    </location>
</feature>
<dbReference type="RefSeq" id="WP_069671608.1">
    <property type="nucleotide sequence ID" value="NZ_MCBT01000044.1"/>
</dbReference>
<sequence length="216" mass="23506">MNIDTLIVFAGIVFLIAIVPGPNALLVLFTALTRSRTLAFSNILGVSSGFMVHAFISAQGLSLLLSQSSWAFLMLKYVGVAYLTYLGISSIRAGLTTQAIAMLPTDNRETEQTDKRYSSLLSHFTKGFLTNMLNPKIILFYLSIFPQFVSVESVVSDSLLLGGIQSVVVSSWFLVVIMLAQKFKALLNHVKAAKAIRYLTGGIFLGFGIKLASTKL</sequence>
<evidence type="ECO:0000256" key="1">
    <source>
        <dbReference type="ARBA" id="ARBA00004651"/>
    </source>
</evidence>
<dbReference type="Proteomes" id="UP000095230">
    <property type="component" value="Unassembled WGS sequence"/>
</dbReference>
<gene>
    <name evidence="7" type="ORF">BEL05_06285</name>
</gene>
<protein>
    <submittedName>
        <fullName evidence="7">Homoserine lactone transporter</fullName>
    </submittedName>
</protein>
<dbReference type="OrthoDB" id="9804822at2"/>
<dbReference type="PIRSF" id="PIRSF006324">
    <property type="entry name" value="LeuE"/>
    <property type="match status" value="1"/>
</dbReference>
<name>A0A1E5IR05_SHECO</name>
<keyword evidence="4 6" id="KW-1133">Transmembrane helix</keyword>
<dbReference type="PANTHER" id="PTHR30086">
    <property type="entry name" value="ARGININE EXPORTER PROTEIN ARGO"/>
    <property type="match status" value="1"/>
</dbReference>
<dbReference type="GO" id="GO:0005886">
    <property type="term" value="C:plasma membrane"/>
    <property type="evidence" value="ECO:0007669"/>
    <property type="project" value="UniProtKB-SubCell"/>
</dbReference>
<dbReference type="AlphaFoldDB" id="A0A1E5IR05"/>
<dbReference type="InterPro" id="IPR001123">
    <property type="entry name" value="LeuE-type"/>
</dbReference>
<comment type="subcellular location">
    <subcellularLocation>
        <location evidence="1">Cell membrane</location>
        <topology evidence="1">Multi-pass membrane protein</topology>
    </subcellularLocation>
</comment>
<dbReference type="STRING" id="23.BEL05_06285"/>
<evidence type="ECO:0000256" key="3">
    <source>
        <dbReference type="ARBA" id="ARBA00022692"/>
    </source>
</evidence>
<feature type="transmembrane region" description="Helical" evidence="6">
    <location>
        <begin position="195"/>
        <end position="213"/>
    </location>
</feature>
<feature type="transmembrane region" description="Helical" evidence="6">
    <location>
        <begin position="70"/>
        <end position="88"/>
    </location>
</feature>
<evidence type="ECO:0000256" key="6">
    <source>
        <dbReference type="SAM" id="Phobius"/>
    </source>
</evidence>
<evidence type="ECO:0000313" key="7">
    <source>
        <dbReference type="EMBL" id="OEG73004.1"/>
    </source>
</evidence>
<evidence type="ECO:0000256" key="4">
    <source>
        <dbReference type="ARBA" id="ARBA00022989"/>
    </source>
</evidence>
<reference evidence="7 8" key="1">
    <citation type="submission" date="2016-07" db="EMBL/GenBank/DDBJ databases">
        <title>Whole-genome of two Shewanella species isolated from a digestive organ of sea cucumber Apostichopus japonicus Selenka 1867.</title>
        <authorList>
            <person name="Hong H.-H."/>
            <person name="Choi H."/>
            <person name="Cheon S."/>
            <person name="Oh J.-S."/>
            <person name="Lee H.-G."/>
            <person name="Park C."/>
        </authorList>
    </citation>
    <scope>NUCLEOTIDE SEQUENCE [LARGE SCALE GENOMIC DNA]</scope>
    <source>
        <strain evidence="7 8">CSB03KR</strain>
    </source>
</reference>
<keyword evidence="5 6" id="KW-0472">Membrane</keyword>
<proteinExistence type="predicted"/>
<keyword evidence="3 6" id="KW-0812">Transmembrane</keyword>
<accession>A0A1E5IR05</accession>
<evidence type="ECO:0000256" key="5">
    <source>
        <dbReference type="ARBA" id="ARBA00023136"/>
    </source>
</evidence>
<feature type="transmembrane region" description="Helical" evidence="6">
    <location>
        <begin position="39"/>
        <end position="58"/>
    </location>
</feature>
<dbReference type="PANTHER" id="PTHR30086:SF20">
    <property type="entry name" value="ARGININE EXPORTER PROTEIN ARGO-RELATED"/>
    <property type="match status" value="1"/>
</dbReference>
<feature type="transmembrane region" description="Helical" evidence="6">
    <location>
        <begin position="137"/>
        <end position="155"/>
    </location>
</feature>
<dbReference type="EMBL" id="MCBT01000044">
    <property type="protein sequence ID" value="OEG73004.1"/>
    <property type="molecule type" value="Genomic_DNA"/>
</dbReference>
<evidence type="ECO:0000313" key="8">
    <source>
        <dbReference type="Proteomes" id="UP000095230"/>
    </source>
</evidence>
<organism evidence="7 8">
    <name type="scientific">Shewanella colwelliana</name>
    <name type="common">Alteromonas colwelliana</name>
    <dbReference type="NCBI Taxonomy" id="23"/>
    <lineage>
        <taxon>Bacteria</taxon>
        <taxon>Pseudomonadati</taxon>
        <taxon>Pseudomonadota</taxon>
        <taxon>Gammaproteobacteria</taxon>
        <taxon>Alteromonadales</taxon>
        <taxon>Shewanellaceae</taxon>
        <taxon>Shewanella</taxon>
    </lineage>
</organism>
<dbReference type="GO" id="GO:0015171">
    <property type="term" value="F:amino acid transmembrane transporter activity"/>
    <property type="evidence" value="ECO:0007669"/>
    <property type="project" value="TreeGrafter"/>
</dbReference>
<evidence type="ECO:0000256" key="2">
    <source>
        <dbReference type="ARBA" id="ARBA00022475"/>
    </source>
</evidence>
<comment type="caution">
    <text evidence="7">The sequence shown here is derived from an EMBL/GenBank/DDBJ whole genome shotgun (WGS) entry which is preliminary data.</text>
</comment>